<accession>A0AAN8WZN7</accession>
<dbReference type="EMBL" id="JAXCGZ010016527">
    <property type="protein sequence ID" value="KAK7069409.1"/>
    <property type="molecule type" value="Genomic_DNA"/>
</dbReference>
<feature type="non-terminal residue" evidence="1">
    <location>
        <position position="1"/>
    </location>
</feature>
<comment type="caution">
    <text evidence="1">The sequence shown here is derived from an EMBL/GenBank/DDBJ whole genome shotgun (WGS) entry which is preliminary data.</text>
</comment>
<evidence type="ECO:0000313" key="1">
    <source>
        <dbReference type="EMBL" id="KAK7069409.1"/>
    </source>
</evidence>
<keyword evidence="2" id="KW-1185">Reference proteome</keyword>
<sequence length="107" mass="11692">LGLALPAVTGREVALPGMGTVGAGAIPDAADLDHKTNYKTKQRKMTNSHAAITSAVTIPQINNRQLPSSVISLMSVIFNPHYDNQRVIRSKRLFLTDPDYEPFTMQT</sequence>
<protein>
    <submittedName>
        <fullName evidence="1">Uncharacterized protein</fullName>
    </submittedName>
</protein>
<reference evidence="1 2" key="1">
    <citation type="submission" date="2023-11" db="EMBL/GenBank/DDBJ databases">
        <title>Halocaridina rubra genome assembly.</title>
        <authorList>
            <person name="Smith C."/>
        </authorList>
    </citation>
    <scope>NUCLEOTIDE SEQUENCE [LARGE SCALE GENOMIC DNA]</scope>
    <source>
        <strain evidence="1">EP-1</strain>
        <tissue evidence="1">Whole</tissue>
    </source>
</reference>
<evidence type="ECO:0000313" key="2">
    <source>
        <dbReference type="Proteomes" id="UP001381693"/>
    </source>
</evidence>
<name>A0AAN8WZN7_HALRR</name>
<proteinExistence type="predicted"/>
<organism evidence="1 2">
    <name type="scientific">Halocaridina rubra</name>
    <name type="common">Hawaiian red shrimp</name>
    <dbReference type="NCBI Taxonomy" id="373956"/>
    <lineage>
        <taxon>Eukaryota</taxon>
        <taxon>Metazoa</taxon>
        <taxon>Ecdysozoa</taxon>
        <taxon>Arthropoda</taxon>
        <taxon>Crustacea</taxon>
        <taxon>Multicrustacea</taxon>
        <taxon>Malacostraca</taxon>
        <taxon>Eumalacostraca</taxon>
        <taxon>Eucarida</taxon>
        <taxon>Decapoda</taxon>
        <taxon>Pleocyemata</taxon>
        <taxon>Caridea</taxon>
        <taxon>Atyoidea</taxon>
        <taxon>Atyidae</taxon>
        <taxon>Halocaridina</taxon>
    </lineage>
</organism>
<dbReference type="AlphaFoldDB" id="A0AAN8WZN7"/>
<dbReference type="Proteomes" id="UP001381693">
    <property type="component" value="Unassembled WGS sequence"/>
</dbReference>
<gene>
    <name evidence="1" type="ORF">SK128_024604</name>
</gene>